<protein>
    <submittedName>
        <fullName evidence="1">Uncharacterized protein</fullName>
    </submittedName>
</protein>
<gene>
    <name evidence="1" type="ORF">MCU_00280</name>
</gene>
<sequence length="75" mass="8693">MIFWFKRNLSVLLAALAVFFMALAKAFYLGKKSERHKQTERALKTATTRFEVENEVNQKTDTGVRSALSRWVRGK</sequence>
<organism evidence="1 2">
    <name type="scientific">Bartonella elizabethae Re6043vi</name>
    <dbReference type="NCBI Taxonomy" id="1094554"/>
    <lineage>
        <taxon>Bacteria</taxon>
        <taxon>Pseudomonadati</taxon>
        <taxon>Pseudomonadota</taxon>
        <taxon>Alphaproteobacteria</taxon>
        <taxon>Hyphomicrobiales</taxon>
        <taxon>Bartonellaceae</taxon>
        <taxon>Bartonella</taxon>
    </lineage>
</organism>
<proteinExistence type="predicted"/>
<dbReference type="Proteomes" id="UP000008942">
    <property type="component" value="Unassembled WGS sequence"/>
</dbReference>
<name>A0ABN0GMN8_BAREL</name>
<comment type="caution">
    <text evidence="1">The sequence shown here is derived from an EMBL/GenBank/DDBJ whole genome shotgun (WGS) entry which is preliminary data.</text>
</comment>
<dbReference type="EMBL" id="AILW01000002">
    <property type="protein sequence ID" value="EJF84702.1"/>
    <property type="molecule type" value="Genomic_DNA"/>
</dbReference>
<dbReference type="RefSeq" id="WP_005773396.1">
    <property type="nucleotide sequence ID" value="NZ_JH725139.1"/>
</dbReference>
<evidence type="ECO:0000313" key="1">
    <source>
        <dbReference type="EMBL" id="EJF84702.1"/>
    </source>
</evidence>
<accession>A0ABN0GMN8</accession>
<keyword evidence="2" id="KW-1185">Reference proteome</keyword>
<evidence type="ECO:0000313" key="2">
    <source>
        <dbReference type="Proteomes" id="UP000008942"/>
    </source>
</evidence>
<reference evidence="1 2" key="1">
    <citation type="submission" date="2012-03" db="EMBL/GenBank/DDBJ databases">
        <title>The Genome Sequence of Bartonella elizabethae Re6043vi.</title>
        <authorList>
            <consortium name="The Broad Institute Genome Sequencing Platform"/>
            <consortium name="The Broad Institute Genome Sequencing Center for Infectious Disease"/>
            <person name="Feldgarden M."/>
            <person name="Kirby J."/>
            <person name="Kosoy M."/>
            <person name="Birtles R."/>
            <person name="Probert W.S."/>
            <person name="Chiaraviglio L."/>
            <person name="Young S.K."/>
            <person name="Zeng Q."/>
            <person name="Gargeya S."/>
            <person name="Fitzgerald M."/>
            <person name="Haas B."/>
            <person name="Abouelleil A."/>
            <person name="Alvarado L."/>
            <person name="Arachchi H.M."/>
            <person name="Berlin A."/>
            <person name="Chapman S.B."/>
            <person name="Gearin G."/>
            <person name="Goldberg J."/>
            <person name="Griggs A."/>
            <person name="Gujja S."/>
            <person name="Hansen M."/>
            <person name="Heiman D."/>
            <person name="Howarth C."/>
            <person name="Larimer J."/>
            <person name="Lui A."/>
            <person name="MacDonald P.J.P."/>
            <person name="McCowen C."/>
            <person name="Montmayeur A."/>
            <person name="Murphy C."/>
            <person name="Neiman D."/>
            <person name="Pearson M."/>
            <person name="Priest M."/>
            <person name="Roberts A."/>
            <person name="Saif S."/>
            <person name="Shea T."/>
            <person name="Sisk P."/>
            <person name="Stolte C."/>
            <person name="Sykes S."/>
            <person name="Wortman J."/>
            <person name="Nusbaum C."/>
            <person name="Birren B."/>
        </authorList>
    </citation>
    <scope>NUCLEOTIDE SEQUENCE [LARGE SCALE GENOMIC DNA]</scope>
    <source>
        <strain evidence="1 2">Re6043vi</strain>
    </source>
</reference>